<dbReference type="Proteomes" id="UP000027309">
    <property type="component" value="Unassembled WGS sequence"/>
</dbReference>
<dbReference type="RefSeq" id="WP_031959712.1">
    <property type="nucleotide sequence ID" value="NZ_JMOA01000043.1"/>
</dbReference>
<comment type="caution">
    <text evidence="1">The sequence shown here is derived from an EMBL/GenBank/DDBJ whole genome shotgun (WGS) entry which is preliminary data.</text>
</comment>
<organism evidence="1 2">
    <name type="scientific">Acinetobacter baumannii 1499986</name>
    <dbReference type="NCBI Taxonomy" id="1310673"/>
    <lineage>
        <taxon>Bacteria</taxon>
        <taxon>Pseudomonadati</taxon>
        <taxon>Pseudomonadota</taxon>
        <taxon>Gammaproteobacteria</taxon>
        <taxon>Moraxellales</taxon>
        <taxon>Moraxellaceae</taxon>
        <taxon>Acinetobacter</taxon>
        <taxon>Acinetobacter calcoaceticus/baumannii complex</taxon>
    </lineage>
</organism>
<name>A0A836LYC4_ACIBA</name>
<evidence type="ECO:0008006" key="3">
    <source>
        <dbReference type="Google" id="ProtNLM"/>
    </source>
</evidence>
<proteinExistence type="predicted"/>
<evidence type="ECO:0000313" key="2">
    <source>
        <dbReference type="Proteomes" id="UP000027309"/>
    </source>
</evidence>
<sequence>MNDRIFYSWQSDCPSNTNRNFIGNALEKAIDEIVKDDKTTIIPVIDRDTLGVAGSPDISHAIFEKIDTASVFVCDVSIIDNTVKRPTPNPNVLIELGYAVKTLGWNRVIMVMNTKFGTPEMLPFDLRAKRISAYAVAEGDDEKAPERKRLSKLFVAALNTIFENHGSRVTNDVKSMASELKTLRQVDVELFEKFKKTLPSNGSIKFIAEQNMAGFSWQKSSLDQLWTFINEWGDAEHEFIDGELEEHRLRLYKLIEDYLSQIAVNTFPASHGWQTVPPEWEENNREHFFEVVNKLHKTAEEIVKAHQIFIRIGRKKISS</sequence>
<protein>
    <recommendedName>
        <fullName evidence="3">CD-NTase-associated protein 12/Pycsar effector protein TIR domain-containing protein</fullName>
    </recommendedName>
</protein>
<reference evidence="1 2" key="1">
    <citation type="submission" date="2014-04" db="EMBL/GenBank/DDBJ databases">
        <title>Comparative genomics and transcriptomics to identify genetic mechanisms underlying the emergence of carbapenem resistant Acinetobacter baumannii (CRAb).</title>
        <authorList>
            <person name="Harris A.D."/>
            <person name="Johnson K.J."/>
            <person name="George J."/>
            <person name="Nadendla S."/>
            <person name="Daugherty S.C."/>
            <person name="Parankush S."/>
            <person name="Sadzewicz L."/>
            <person name="Tallon L."/>
            <person name="Sengamalay N."/>
            <person name="Hazen T.H."/>
            <person name="Rasko D.A."/>
        </authorList>
    </citation>
    <scope>NUCLEOTIDE SEQUENCE [LARGE SCALE GENOMIC DNA]</scope>
    <source>
        <strain evidence="1 2">1499986</strain>
    </source>
</reference>
<evidence type="ECO:0000313" key="1">
    <source>
        <dbReference type="EMBL" id="KCY00513.1"/>
    </source>
</evidence>
<dbReference type="AlphaFoldDB" id="A0A836LYC4"/>
<gene>
    <name evidence="1" type="ORF">J572_2956</name>
</gene>
<accession>A0A836LYC4</accession>
<dbReference type="EMBL" id="JMOA01000043">
    <property type="protein sequence ID" value="KCY00513.1"/>
    <property type="molecule type" value="Genomic_DNA"/>
</dbReference>